<evidence type="ECO:0000313" key="1">
    <source>
        <dbReference type="EMBL" id="KAI5079120.1"/>
    </source>
</evidence>
<organism evidence="1 2">
    <name type="scientific">Adiantum capillus-veneris</name>
    <name type="common">Maidenhair fern</name>
    <dbReference type="NCBI Taxonomy" id="13818"/>
    <lineage>
        <taxon>Eukaryota</taxon>
        <taxon>Viridiplantae</taxon>
        <taxon>Streptophyta</taxon>
        <taxon>Embryophyta</taxon>
        <taxon>Tracheophyta</taxon>
        <taxon>Polypodiopsida</taxon>
        <taxon>Polypodiidae</taxon>
        <taxon>Polypodiales</taxon>
        <taxon>Pteridineae</taxon>
        <taxon>Pteridaceae</taxon>
        <taxon>Vittarioideae</taxon>
        <taxon>Adiantum</taxon>
    </lineage>
</organism>
<dbReference type="PANTHER" id="PTHR33108">
    <property type="entry name" value="OS01G0745000 PROTEIN"/>
    <property type="match status" value="1"/>
</dbReference>
<reference evidence="1" key="1">
    <citation type="submission" date="2021-01" db="EMBL/GenBank/DDBJ databases">
        <title>Adiantum capillus-veneris genome.</title>
        <authorList>
            <person name="Fang Y."/>
            <person name="Liao Q."/>
        </authorList>
    </citation>
    <scope>NUCLEOTIDE SEQUENCE</scope>
    <source>
        <strain evidence="1">H3</strain>
        <tissue evidence="1">Leaf</tissue>
    </source>
</reference>
<dbReference type="OrthoDB" id="1911663at2759"/>
<evidence type="ECO:0000313" key="2">
    <source>
        <dbReference type="Proteomes" id="UP000886520"/>
    </source>
</evidence>
<name>A0A9D4ZNC8_ADICA</name>
<comment type="caution">
    <text evidence="1">The sequence shown here is derived from an EMBL/GenBank/DDBJ whole genome shotgun (WGS) entry which is preliminary data.</text>
</comment>
<dbReference type="Proteomes" id="UP000886520">
    <property type="component" value="Chromosome 6"/>
</dbReference>
<proteinExistence type="predicted"/>
<dbReference type="PANTHER" id="PTHR33108:SF14">
    <property type="entry name" value="OS01G0745000 PROTEIN"/>
    <property type="match status" value="1"/>
</dbReference>
<gene>
    <name evidence="1" type="ORF">GOP47_0006791</name>
</gene>
<dbReference type="InterPro" id="IPR012876">
    <property type="entry name" value="DUF1677_pln"/>
</dbReference>
<dbReference type="EMBL" id="JABFUD020000006">
    <property type="protein sequence ID" value="KAI5079120.1"/>
    <property type="molecule type" value="Genomic_DNA"/>
</dbReference>
<dbReference type="Pfam" id="PF07911">
    <property type="entry name" value="DUF1677"/>
    <property type="match status" value="1"/>
</dbReference>
<accession>A0A9D4ZNC8</accession>
<keyword evidence="2" id="KW-1185">Reference proteome</keyword>
<protein>
    <submittedName>
        <fullName evidence="1">Uncharacterized protein</fullName>
    </submittedName>
</protein>
<dbReference type="AlphaFoldDB" id="A0A9D4ZNC8"/>
<sequence length="177" mass="19510">MENDADEDMHHFGYDKPAIGGSSPIDIYSGAHSTSLESYTTEEEQVKCECCGLAEECTPAYIMRIRDMYCGKWVCGLCAEAVKEEHVRGQEEGAMSMADALHAHMRMCMQFNEPEKKGKHVADLAAAMTRLLRKSVDGSTSLRSAPSSPRRGTFISRANSCLSAFSPSQRYDDDAPL</sequence>